<proteinExistence type="predicted"/>
<evidence type="ECO:0000313" key="3">
    <source>
        <dbReference type="Proteomes" id="UP001430701"/>
    </source>
</evidence>
<keyword evidence="3" id="KW-1185">Reference proteome</keyword>
<evidence type="ECO:0000313" key="2">
    <source>
        <dbReference type="EMBL" id="MCD8472693.1"/>
    </source>
</evidence>
<dbReference type="Proteomes" id="UP001430701">
    <property type="component" value="Unassembled WGS sequence"/>
</dbReference>
<organism evidence="2 3">
    <name type="scientific">Xylella taiwanensis</name>
    <dbReference type="NCBI Taxonomy" id="1444770"/>
    <lineage>
        <taxon>Bacteria</taxon>
        <taxon>Pseudomonadati</taxon>
        <taxon>Pseudomonadota</taxon>
        <taxon>Gammaproteobacteria</taxon>
        <taxon>Lysobacterales</taxon>
        <taxon>Lysobacteraceae</taxon>
        <taxon>Xylella</taxon>
    </lineage>
</organism>
<dbReference type="RefSeq" id="WP_160165108.1">
    <property type="nucleotide sequence ID" value="NZ_CP053627.1"/>
</dbReference>
<gene>
    <name evidence="2" type="ORF">LPH55_04220</name>
</gene>
<accession>A0ABS8TU50</accession>
<comment type="caution">
    <text evidence="2">The sequence shown here is derived from an EMBL/GenBank/DDBJ whole genome shotgun (WGS) entry which is preliminary data.</text>
</comment>
<protein>
    <submittedName>
        <fullName evidence="2">Uncharacterized protein</fullName>
    </submittedName>
</protein>
<dbReference type="GeneID" id="68901886"/>
<name>A0ABS8TU50_9GAMM</name>
<dbReference type="EMBL" id="JAJPPU010000002">
    <property type="protein sequence ID" value="MCD8472693.1"/>
    <property type="molecule type" value="Genomic_DNA"/>
</dbReference>
<sequence>MHRAKQAAPEAYQSCSAVLGNATGLPTAKIGHRDRMNVQETHPPGSSDPCNGQHHR</sequence>
<evidence type="ECO:0000256" key="1">
    <source>
        <dbReference type="SAM" id="MobiDB-lite"/>
    </source>
</evidence>
<reference evidence="2" key="1">
    <citation type="submission" date="2021-11" db="EMBL/GenBank/DDBJ databases">
        <title>Genome sequence of Xylella taiwanensis PLS432.</title>
        <authorList>
            <person name="Weng L.-W."/>
            <person name="Su C.-C."/>
            <person name="Tsai C.-W."/>
            <person name="Kuo C.-H."/>
        </authorList>
    </citation>
    <scope>NUCLEOTIDE SEQUENCE</scope>
    <source>
        <strain evidence="2">PLS432</strain>
    </source>
</reference>
<feature type="region of interest" description="Disordered" evidence="1">
    <location>
        <begin position="24"/>
        <end position="56"/>
    </location>
</feature>